<keyword evidence="3" id="KW-1185">Reference proteome</keyword>
<organism evidence="2 3">
    <name type="scientific">Colletotrichum asianum</name>
    <dbReference type="NCBI Taxonomy" id="702518"/>
    <lineage>
        <taxon>Eukaryota</taxon>
        <taxon>Fungi</taxon>
        <taxon>Dikarya</taxon>
        <taxon>Ascomycota</taxon>
        <taxon>Pezizomycotina</taxon>
        <taxon>Sordariomycetes</taxon>
        <taxon>Hypocreomycetidae</taxon>
        <taxon>Glomerellales</taxon>
        <taxon>Glomerellaceae</taxon>
        <taxon>Colletotrichum</taxon>
        <taxon>Colletotrichum gloeosporioides species complex</taxon>
    </lineage>
</organism>
<dbReference type="EMBL" id="WOWK01000019">
    <property type="protein sequence ID" value="KAF0328157.1"/>
    <property type="molecule type" value="Genomic_DNA"/>
</dbReference>
<evidence type="ECO:0000313" key="2">
    <source>
        <dbReference type="EMBL" id="KAF0328157.1"/>
    </source>
</evidence>
<feature type="compositionally biased region" description="Polar residues" evidence="1">
    <location>
        <begin position="75"/>
        <end position="86"/>
    </location>
</feature>
<accession>A0A8H3WPC4</accession>
<dbReference type="OrthoDB" id="10345401at2759"/>
<evidence type="ECO:0000313" key="3">
    <source>
        <dbReference type="Proteomes" id="UP000434172"/>
    </source>
</evidence>
<sequence>MSQMLGPLFLAIVAAPGTREERQRSPATNALQVQCPRVRVPDFPGDERLPPRLDSSLSALRTSPNPPPSRGLSADTGQRYRNYTPSRFNSPSIAGISLKGGAVTRPDASVSRMLSLPVRLL</sequence>
<dbReference type="Proteomes" id="UP000434172">
    <property type="component" value="Unassembled WGS sequence"/>
</dbReference>
<feature type="region of interest" description="Disordered" evidence="1">
    <location>
        <begin position="39"/>
        <end position="86"/>
    </location>
</feature>
<name>A0A8H3WPC4_9PEZI</name>
<dbReference type="AlphaFoldDB" id="A0A8H3WPC4"/>
<reference evidence="2 3" key="1">
    <citation type="submission" date="2019-12" db="EMBL/GenBank/DDBJ databases">
        <title>A genome sequence resource for the geographically widespread anthracnose pathogen Colletotrichum asianum.</title>
        <authorList>
            <person name="Meng Y."/>
        </authorList>
    </citation>
    <scope>NUCLEOTIDE SEQUENCE [LARGE SCALE GENOMIC DNA]</scope>
    <source>
        <strain evidence="2 3">ICMP 18580</strain>
    </source>
</reference>
<gene>
    <name evidence="2" type="ORF">GQ607_004637</name>
</gene>
<comment type="caution">
    <text evidence="2">The sequence shown here is derived from an EMBL/GenBank/DDBJ whole genome shotgun (WGS) entry which is preliminary data.</text>
</comment>
<protein>
    <submittedName>
        <fullName evidence="2">Uncharacterized protein</fullName>
    </submittedName>
</protein>
<proteinExistence type="predicted"/>
<evidence type="ECO:0000256" key="1">
    <source>
        <dbReference type="SAM" id="MobiDB-lite"/>
    </source>
</evidence>